<dbReference type="EMBL" id="CATWAF010000011">
    <property type="protein sequence ID" value="CAJ0707257.1"/>
    <property type="molecule type" value="Genomic_DNA"/>
</dbReference>
<evidence type="ECO:0008006" key="7">
    <source>
        <dbReference type="Google" id="ProtNLM"/>
    </source>
</evidence>
<protein>
    <recommendedName>
        <fullName evidence="7">Baseplate protein</fullName>
    </recommendedName>
</protein>
<organism evidence="5 6">
    <name type="scientific">Ralstonia wenshanensis</name>
    <dbReference type="NCBI Taxonomy" id="2842456"/>
    <lineage>
        <taxon>Bacteria</taxon>
        <taxon>Pseudomonadati</taxon>
        <taxon>Pseudomonadota</taxon>
        <taxon>Betaproteobacteria</taxon>
        <taxon>Burkholderiales</taxon>
        <taxon>Burkholderiaceae</taxon>
        <taxon>Ralstonia</taxon>
    </lineage>
</organism>
<dbReference type="InterPro" id="IPR058530">
    <property type="entry name" value="Baseplate_J-like_C"/>
</dbReference>
<dbReference type="Pfam" id="PF26079">
    <property type="entry name" value="Baseplate_J_C"/>
    <property type="match status" value="1"/>
</dbReference>
<dbReference type="InterPro" id="IPR006949">
    <property type="entry name" value="Barrel_Baseplate_J-like"/>
</dbReference>
<dbReference type="InterPro" id="IPR052399">
    <property type="entry name" value="Phage_Baseplate_Assmbl_Protein"/>
</dbReference>
<dbReference type="Pfam" id="PF04865">
    <property type="entry name" value="Baseplate_J"/>
    <property type="match status" value="1"/>
</dbReference>
<evidence type="ECO:0000256" key="1">
    <source>
        <dbReference type="ARBA" id="ARBA00038087"/>
    </source>
</evidence>
<gene>
    <name evidence="5" type="ORF">LMG18091_04915</name>
</gene>
<dbReference type="Pfam" id="PF26078">
    <property type="entry name" value="Baseplate_J_M"/>
    <property type="match status" value="1"/>
</dbReference>
<reference evidence="5 6" key="1">
    <citation type="submission" date="2023-07" db="EMBL/GenBank/DDBJ databases">
        <authorList>
            <person name="Peeters C."/>
        </authorList>
    </citation>
    <scope>NUCLEOTIDE SEQUENCE [LARGE SCALE GENOMIC DNA]</scope>
    <source>
        <strain evidence="5 6">LMG 18091</strain>
    </source>
</reference>
<dbReference type="PANTHER" id="PTHR37829:SF3">
    <property type="entry name" value="PROTEIN JAYE-RELATED"/>
    <property type="match status" value="1"/>
</dbReference>
<proteinExistence type="inferred from homology"/>
<sequence length="379" mass="38691">MIDMSIQTQDWVTLVRNQVAAIQGYAKVLVDLTVGSVLRAVVEANAAVTVWLQGLILQVLAITRAATSSGADLDTWMADFGLTRLAAVPATGTVTFSRFTVTQQVLVPLTAVVQTGDGTQQFNVVGDTTNPAYSATLGGYVIAAGTASVNVPVQAVTPGAAGNAVAGAVSTIVGAISGVDTVSNAVTFVNGADAEPDTAFRSRFIAYVASLSKATKTAIGSAIASVKQGLTYVILENQTYAGLPQNGTFIVIVDDGSGTPTSTLLASVSNAVDAVRPVTSTFYVYGPVVVNATVSMSITTAAGYTHQTITAQVQAALLNYINSLPLGMALAYSRLAQVAYDASPAVTNVTSALLNGSTADLPATSLQVIKTTANSITVT</sequence>
<comment type="caution">
    <text evidence="5">The sequence shown here is derived from an EMBL/GenBank/DDBJ whole genome shotgun (WGS) entry which is preliminary data.</text>
</comment>
<name>A0AAD2EWP3_9RALS</name>
<comment type="similarity">
    <text evidence="1">Belongs to the Mu gp47/PBSX XkdT family.</text>
</comment>
<dbReference type="AlphaFoldDB" id="A0AAD2EWP3"/>
<feature type="domain" description="Baseplate J-like C-terminal" evidence="4">
    <location>
        <begin position="293"/>
        <end position="366"/>
    </location>
</feature>
<evidence type="ECO:0000259" key="4">
    <source>
        <dbReference type="Pfam" id="PF26079"/>
    </source>
</evidence>
<feature type="domain" description="Baseplate J-like central" evidence="3">
    <location>
        <begin position="217"/>
        <end position="285"/>
    </location>
</feature>
<feature type="domain" description="Baseplate protein J-like barrel" evidence="2">
    <location>
        <begin position="99"/>
        <end position="191"/>
    </location>
</feature>
<evidence type="ECO:0000259" key="3">
    <source>
        <dbReference type="Pfam" id="PF26078"/>
    </source>
</evidence>
<evidence type="ECO:0000313" key="6">
    <source>
        <dbReference type="Proteomes" id="UP001189915"/>
    </source>
</evidence>
<dbReference type="InterPro" id="IPR058531">
    <property type="entry name" value="Baseplate_J_M"/>
</dbReference>
<evidence type="ECO:0000313" key="5">
    <source>
        <dbReference type="EMBL" id="CAJ0707257.1"/>
    </source>
</evidence>
<keyword evidence="6" id="KW-1185">Reference proteome</keyword>
<evidence type="ECO:0000259" key="2">
    <source>
        <dbReference type="Pfam" id="PF04865"/>
    </source>
</evidence>
<dbReference type="PANTHER" id="PTHR37829">
    <property type="entry name" value="PHAGE-LIKE ELEMENT PBSX PROTEIN XKDT"/>
    <property type="match status" value="1"/>
</dbReference>
<dbReference type="Proteomes" id="UP001189915">
    <property type="component" value="Unassembled WGS sequence"/>
</dbReference>
<accession>A0AAD2EWP3</accession>